<name>A0A9W5X5W5_9BACI</name>
<evidence type="ECO:0000313" key="2">
    <source>
        <dbReference type="Proteomes" id="UP000621492"/>
    </source>
</evidence>
<reference evidence="1" key="1">
    <citation type="journal article" date="2014" name="Int. J. Syst. Evol. Microbiol.">
        <title>Complete genome sequence of Corynebacterium casei LMG S-19264T (=DSM 44701T), isolated from a smear-ripened cheese.</title>
        <authorList>
            <consortium name="US DOE Joint Genome Institute (JGI-PGF)"/>
            <person name="Walter F."/>
            <person name="Albersmeier A."/>
            <person name="Kalinowski J."/>
            <person name="Ruckert C."/>
        </authorList>
    </citation>
    <scope>NUCLEOTIDE SEQUENCE</scope>
    <source>
        <strain evidence="1">CGMCC 1.15454</strain>
    </source>
</reference>
<accession>A0A9W5X5W5</accession>
<dbReference type="RefSeq" id="WP_188725123.1">
    <property type="nucleotide sequence ID" value="NZ_BMJD01000014.1"/>
</dbReference>
<comment type="caution">
    <text evidence="1">The sequence shown here is derived from an EMBL/GenBank/DDBJ whole genome shotgun (WGS) entry which is preliminary data.</text>
</comment>
<reference evidence="1" key="2">
    <citation type="submission" date="2020-09" db="EMBL/GenBank/DDBJ databases">
        <authorList>
            <person name="Sun Q."/>
            <person name="Zhou Y."/>
        </authorList>
    </citation>
    <scope>NUCLEOTIDE SEQUENCE</scope>
    <source>
        <strain evidence="1">CGMCC 1.15454</strain>
    </source>
</reference>
<dbReference type="EMBL" id="BMJD01000014">
    <property type="protein sequence ID" value="GGB43400.1"/>
    <property type="molecule type" value="Genomic_DNA"/>
</dbReference>
<proteinExistence type="predicted"/>
<dbReference type="AlphaFoldDB" id="A0A9W5X5W5"/>
<organism evidence="1 2">
    <name type="scientific">Lentibacillus populi</name>
    <dbReference type="NCBI Taxonomy" id="1827502"/>
    <lineage>
        <taxon>Bacteria</taxon>
        <taxon>Bacillati</taxon>
        <taxon>Bacillota</taxon>
        <taxon>Bacilli</taxon>
        <taxon>Bacillales</taxon>
        <taxon>Bacillaceae</taxon>
        <taxon>Lentibacillus</taxon>
    </lineage>
</organism>
<evidence type="ECO:0000313" key="1">
    <source>
        <dbReference type="EMBL" id="GGB43400.1"/>
    </source>
</evidence>
<gene>
    <name evidence="1" type="ORF">GCM10011409_21270</name>
</gene>
<dbReference type="Proteomes" id="UP000621492">
    <property type="component" value="Unassembled WGS sequence"/>
</dbReference>
<keyword evidence="2" id="KW-1185">Reference proteome</keyword>
<protein>
    <submittedName>
        <fullName evidence="1">Uncharacterized protein</fullName>
    </submittedName>
</protein>
<sequence length="85" mass="9853">MTNKLFLKSDQEKADQALNEYDHYRMLEIEYTANAKFGSAAACLRNAANALDTLQYLENRKQSIDQARQNMRQIKQQEAIRGSRI</sequence>